<protein>
    <submittedName>
        <fullName evidence="1">Uncharacterized protein</fullName>
    </submittedName>
</protein>
<keyword evidence="2" id="KW-1185">Reference proteome</keyword>
<name>A0A3N4J2P4_9PEZI</name>
<dbReference type="OrthoDB" id="2196114at2759"/>
<proteinExistence type="predicted"/>
<dbReference type="AlphaFoldDB" id="A0A3N4J2P4"/>
<accession>A0A3N4J2P4</accession>
<dbReference type="EMBL" id="ML120516">
    <property type="protein sequence ID" value="RPA90720.1"/>
    <property type="molecule type" value="Genomic_DNA"/>
</dbReference>
<evidence type="ECO:0000313" key="1">
    <source>
        <dbReference type="EMBL" id="RPA90720.1"/>
    </source>
</evidence>
<dbReference type="Proteomes" id="UP000276215">
    <property type="component" value="Unassembled WGS sequence"/>
</dbReference>
<reference evidence="1 2" key="1">
    <citation type="journal article" date="2018" name="Nat. Ecol. Evol.">
        <title>Pezizomycetes genomes reveal the molecular basis of ectomycorrhizal truffle lifestyle.</title>
        <authorList>
            <person name="Murat C."/>
            <person name="Payen T."/>
            <person name="Noel B."/>
            <person name="Kuo A."/>
            <person name="Morin E."/>
            <person name="Chen J."/>
            <person name="Kohler A."/>
            <person name="Krizsan K."/>
            <person name="Balestrini R."/>
            <person name="Da Silva C."/>
            <person name="Montanini B."/>
            <person name="Hainaut M."/>
            <person name="Levati E."/>
            <person name="Barry K.W."/>
            <person name="Belfiori B."/>
            <person name="Cichocki N."/>
            <person name="Clum A."/>
            <person name="Dockter R.B."/>
            <person name="Fauchery L."/>
            <person name="Guy J."/>
            <person name="Iotti M."/>
            <person name="Le Tacon F."/>
            <person name="Lindquist E.A."/>
            <person name="Lipzen A."/>
            <person name="Malagnac F."/>
            <person name="Mello A."/>
            <person name="Molinier V."/>
            <person name="Miyauchi S."/>
            <person name="Poulain J."/>
            <person name="Riccioni C."/>
            <person name="Rubini A."/>
            <person name="Sitrit Y."/>
            <person name="Splivallo R."/>
            <person name="Traeger S."/>
            <person name="Wang M."/>
            <person name="Zifcakova L."/>
            <person name="Wipf D."/>
            <person name="Zambonelli A."/>
            <person name="Paolocci F."/>
            <person name="Nowrousian M."/>
            <person name="Ottonello S."/>
            <person name="Baldrian P."/>
            <person name="Spatafora J.W."/>
            <person name="Henrissat B."/>
            <person name="Nagy L.G."/>
            <person name="Aury J.M."/>
            <person name="Wincker P."/>
            <person name="Grigoriev I.V."/>
            <person name="Bonfante P."/>
            <person name="Martin F.M."/>
        </authorList>
    </citation>
    <scope>NUCLEOTIDE SEQUENCE [LARGE SCALE GENOMIC DNA]</scope>
    <source>
        <strain evidence="1 2">120613-1</strain>
    </source>
</reference>
<sequence length="163" mass="18345">MTKQTKANYDLCPREAGVHRQLDASISLAAPKTQIFTHAGTWNLTKSPLLQLQPLQQHPLFLKFLLPAHPSPSHNPSLPSPYPTFTSTLSSIPTSTQKAKPSRKLTTIYLWTTKDLDTVSHILEMEMDDDRGLTEKETEIAVVNWVKWNAAQGEKLVMWQKGV</sequence>
<organism evidence="1 2">
    <name type="scientific">Choiromyces venosus 120613-1</name>
    <dbReference type="NCBI Taxonomy" id="1336337"/>
    <lineage>
        <taxon>Eukaryota</taxon>
        <taxon>Fungi</taxon>
        <taxon>Dikarya</taxon>
        <taxon>Ascomycota</taxon>
        <taxon>Pezizomycotina</taxon>
        <taxon>Pezizomycetes</taxon>
        <taxon>Pezizales</taxon>
        <taxon>Tuberaceae</taxon>
        <taxon>Choiromyces</taxon>
    </lineage>
</organism>
<dbReference type="STRING" id="1336337.A0A3N4J2P4"/>
<gene>
    <name evidence="1" type="ORF">L873DRAFT_1875362</name>
</gene>
<evidence type="ECO:0000313" key="2">
    <source>
        <dbReference type="Proteomes" id="UP000276215"/>
    </source>
</evidence>